<dbReference type="InterPro" id="IPR011990">
    <property type="entry name" value="TPR-like_helical_dom_sf"/>
</dbReference>
<dbReference type="Gene3D" id="1.25.40.10">
    <property type="entry name" value="Tetratricopeptide repeat domain"/>
    <property type="match status" value="1"/>
</dbReference>
<name>A0A8J3ZC23_9ACTN</name>
<dbReference type="RefSeq" id="WP_204000328.1">
    <property type="nucleotide sequence ID" value="NZ_BOPG01000043.1"/>
</dbReference>
<dbReference type="Pfam" id="PF00196">
    <property type="entry name" value="GerE"/>
    <property type="match status" value="1"/>
</dbReference>
<dbReference type="PANTHER" id="PTHR16305">
    <property type="entry name" value="TESTICULAR SOLUBLE ADENYLYL CYCLASE"/>
    <property type="match status" value="1"/>
</dbReference>
<dbReference type="PANTHER" id="PTHR16305:SF35">
    <property type="entry name" value="TRANSCRIPTIONAL ACTIVATOR DOMAIN"/>
    <property type="match status" value="1"/>
</dbReference>
<dbReference type="GO" id="GO:0006355">
    <property type="term" value="P:regulation of DNA-templated transcription"/>
    <property type="evidence" value="ECO:0007669"/>
    <property type="project" value="InterPro"/>
</dbReference>
<dbReference type="AlphaFoldDB" id="A0A8J3ZC23"/>
<evidence type="ECO:0000256" key="1">
    <source>
        <dbReference type="ARBA" id="ARBA00022741"/>
    </source>
</evidence>
<sequence>MVARVSSPIFIGRADELARLEVILDAAAAGRFTTLVVGGEAGVGKTRLVGELLARSDGRGFTTLLGGCIDLAEGVLPYAPLAEAIRRLAASMPVAELDRILGPARAYLTLLIPDLAPEPALDLVPGEPGRMFELVLGVLHRLTQRHPALLVIEDLHWADRSTRDLLRFLVRNGHGRMLIAVTYRSDHVPRTHPLRTFLAELTRDARAERMHLQRLGRRDMTDLLGAILAEPPPAELVTDIMTRSDGNPFHAEELVSAHRRGGAEPTDLYDALLGRVHTLSEKAQETIAAAATAGNRVDHDLLRDVTGTAPDVLEGHLREAIECGVLVTEDGGNYRFRHSLVQEAVYRDLLPARRAALHARYADTIDRRGTQARSVAELGCLACHRHAAGDLGRAAAAYVAAGIAAEAAIAPAEALQYFEHADELWDRAPGGPLDRPALLERAADAASLMSDTTRAAALTERALALIGDDDPARTGALLARLAEYQWQTADLDRSAATIERAVAVTPNLPPTRQRAAVLAADASLLLLRGRPDEARQRGLEAVATARAAGARREEGLALNTVGSANSLTGRTVAAIEALEEALRVAEEVGSVEDLCHAYHNLSVAFTIDGRADDAIRVALAGCERARQLGLVHGYGAINFIAAAWGLLNRGSLGDVEGLLAELFEFDLRSVNPRALEVRAELRLWQGDPDAAWADLRALQDMDGAAHPYRAAAVHQLLAHFHLAKGRPAEAEAAVGAGLASLANTMPDVVVALCVIGLGAVAASSSREASGADLLRRARAAAGSVGPHASKRLLAKLAMAEAEWTRIAGPGDPVRWREVARNWDRFGSLYLASYARCRQAEALVAAGAATRDVAAVVVGAWEQCDRAGFRPLADELAAIARRARVRLPEKSSGTVAAPLSSLLTRLTRREREVLVLLADGLTNGQIAEKLYISQNTASVHVSHILTKLGVANRGQAVAAARRLGLV</sequence>
<evidence type="ECO:0000259" key="3">
    <source>
        <dbReference type="PROSITE" id="PS50043"/>
    </source>
</evidence>
<dbReference type="SMART" id="SM00421">
    <property type="entry name" value="HTH_LUXR"/>
    <property type="match status" value="1"/>
</dbReference>
<evidence type="ECO:0000313" key="5">
    <source>
        <dbReference type="Proteomes" id="UP000612585"/>
    </source>
</evidence>
<proteinExistence type="predicted"/>
<evidence type="ECO:0000313" key="4">
    <source>
        <dbReference type="EMBL" id="GIJ58896.1"/>
    </source>
</evidence>
<keyword evidence="1" id="KW-0547">Nucleotide-binding</keyword>
<dbReference type="Pfam" id="PF13191">
    <property type="entry name" value="AAA_16"/>
    <property type="match status" value="1"/>
</dbReference>
<dbReference type="GO" id="GO:0005524">
    <property type="term" value="F:ATP binding"/>
    <property type="evidence" value="ECO:0007669"/>
    <property type="project" value="UniProtKB-KW"/>
</dbReference>
<dbReference type="Gene3D" id="1.10.10.10">
    <property type="entry name" value="Winged helix-like DNA-binding domain superfamily/Winged helix DNA-binding domain"/>
    <property type="match status" value="1"/>
</dbReference>
<dbReference type="GO" id="GO:0003677">
    <property type="term" value="F:DNA binding"/>
    <property type="evidence" value="ECO:0007669"/>
    <property type="project" value="InterPro"/>
</dbReference>
<dbReference type="InterPro" id="IPR027417">
    <property type="entry name" value="P-loop_NTPase"/>
</dbReference>
<dbReference type="InterPro" id="IPR000792">
    <property type="entry name" value="Tscrpt_reg_LuxR_C"/>
</dbReference>
<protein>
    <submittedName>
        <fullName evidence="4">Helix-turn-helix transcriptional regulator</fullName>
    </submittedName>
</protein>
<dbReference type="PROSITE" id="PS50043">
    <property type="entry name" value="HTH_LUXR_2"/>
    <property type="match status" value="1"/>
</dbReference>
<dbReference type="CDD" id="cd06170">
    <property type="entry name" value="LuxR_C_like"/>
    <property type="match status" value="1"/>
</dbReference>
<dbReference type="GO" id="GO:0004016">
    <property type="term" value="F:adenylate cyclase activity"/>
    <property type="evidence" value="ECO:0007669"/>
    <property type="project" value="TreeGrafter"/>
</dbReference>
<comment type="caution">
    <text evidence="4">The sequence shown here is derived from an EMBL/GenBank/DDBJ whole genome shotgun (WGS) entry which is preliminary data.</text>
</comment>
<dbReference type="EMBL" id="BOPG01000043">
    <property type="protein sequence ID" value="GIJ58896.1"/>
    <property type="molecule type" value="Genomic_DNA"/>
</dbReference>
<dbReference type="PRINTS" id="PR00038">
    <property type="entry name" value="HTHLUXR"/>
</dbReference>
<dbReference type="SUPFAM" id="SSF48452">
    <property type="entry name" value="TPR-like"/>
    <property type="match status" value="2"/>
</dbReference>
<dbReference type="Proteomes" id="UP000612585">
    <property type="component" value="Unassembled WGS sequence"/>
</dbReference>
<dbReference type="GO" id="GO:0005737">
    <property type="term" value="C:cytoplasm"/>
    <property type="evidence" value="ECO:0007669"/>
    <property type="project" value="TreeGrafter"/>
</dbReference>
<evidence type="ECO:0000256" key="2">
    <source>
        <dbReference type="ARBA" id="ARBA00022840"/>
    </source>
</evidence>
<keyword evidence="5" id="KW-1185">Reference proteome</keyword>
<gene>
    <name evidence="4" type="ORF">Vau01_064120</name>
</gene>
<reference evidence="4" key="1">
    <citation type="submission" date="2021-01" db="EMBL/GenBank/DDBJ databases">
        <title>Whole genome shotgun sequence of Virgisporangium aurantiacum NBRC 16421.</title>
        <authorList>
            <person name="Komaki H."/>
            <person name="Tamura T."/>
        </authorList>
    </citation>
    <scope>NUCLEOTIDE SEQUENCE</scope>
    <source>
        <strain evidence="4">NBRC 16421</strain>
    </source>
</reference>
<keyword evidence="2" id="KW-0067">ATP-binding</keyword>
<dbReference type="SUPFAM" id="SSF52540">
    <property type="entry name" value="P-loop containing nucleoside triphosphate hydrolases"/>
    <property type="match status" value="1"/>
</dbReference>
<dbReference type="InterPro" id="IPR016032">
    <property type="entry name" value="Sig_transdc_resp-reg_C-effctor"/>
</dbReference>
<organism evidence="4 5">
    <name type="scientific">Virgisporangium aurantiacum</name>
    <dbReference type="NCBI Taxonomy" id="175570"/>
    <lineage>
        <taxon>Bacteria</taxon>
        <taxon>Bacillati</taxon>
        <taxon>Actinomycetota</taxon>
        <taxon>Actinomycetes</taxon>
        <taxon>Micromonosporales</taxon>
        <taxon>Micromonosporaceae</taxon>
        <taxon>Virgisporangium</taxon>
    </lineage>
</organism>
<dbReference type="InterPro" id="IPR036388">
    <property type="entry name" value="WH-like_DNA-bd_sf"/>
</dbReference>
<accession>A0A8J3ZC23</accession>
<feature type="domain" description="HTH luxR-type" evidence="3">
    <location>
        <begin position="898"/>
        <end position="963"/>
    </location>
</feature>
<dbReference type="SUPFAM" id="SSF46894">
    <property type="entry name" value="C-terminal effector domain of the bipartite response regulators"/>
    <property type="match status" value="1"/>
</dbReference>
<dbReference type="InterPro" id="IPR041664">
    <property type="entry name" value="AAA_16"/>
</dbReference>